<evidence type="ECO:0000313" key="3">
    <source>
        <dbReference type="Proteomes" id="UP000190037"/>
    </source>
</evidence>
<dbReference type="AlphaFoldDB" id="A0A1T3NXI5"/>
<proteinExistence type="predicted"/>
<accession>A0A1T3NXI5</accession>
<sequence>MSTQGLPPVAPDVTADIVEALTPRLRKRLDAAIGKLTACPIEHDGDTVRITVGEDAELTLYIPTGAVTTTADLRCSCLLAPACVHRAAVAAAAPVAEPQAPAEADTPDTSDAPATTEPTQSAEAPAESPTPTEPTPAERTAADALWTAGAAIVDAGVDGAGAVLQAGLLRAAHTARLAGLHRAAAAAVTVATGLRAARDRDPAYRLADLVAAMRELLDVAHALRTPAATYPQSLDLLRGTSRRAYAPAGSLRLYGLFTEPVLTARGFAGAVTTTVDPAGTLRTIGDVAPGGADRAIGAATRAIRLGDTSIDPVALTRAGLVVSGATVSANGRLGAGQAVRAARASGAAWTDEPLRALWETPLSAQIDRIVGHRDLPPDDRPAGADLLFLDVTVLGTTPGARDRLLADCAGQSVHLLVAHADPVFAYRDNLRLLADRPGLRLRVVGRLEPGADRAIRALAVGVAPGEGPTLRLAEDRLGRIDLGLERLHRADLPAAAPTPSVPGAVGEPPPAPLYLMHRHVERAISGGRPVLALAGSTAGDTARLRRVGLATGALLVERLTHVAAGRERDVFGRLRAGDNDLLSAAWLAAAVYAQTVEGALTRAVWSTEG</sequence>
<gene>
    <name evidence="2" type="ORF">B4N89_11360</name>
</gene>
<comment type="caution">
    <text evidence="2">The sequence shown here is derived from an EMBL/GenBank/DDBJ whole genome shotgun (WGS) entry which is preliminary data.</text>
</comment>
<dbReference type="RefSeq" id="WP_078975744.1">
    <property type="nucleotide sequence ID" value="NZ_MWQN01000001.1"/>
</dbReference>
<protein>
    <recommendedName>
        <fullName evidence="4">SWIM-type domain-containing protein</fullName>
    </recommendedName>
</protein>
<evidence type="ECO:0000256" key="1">
    <source>
        <dbReference type="SAM" id="MobiDB-lite"/>
    </source>
</evidence>
<dbReference type="EMBL" id="MWQN01000001">
    <property type="protein sequence ID" value="OPC81465.1"/>
    <property type="molecule type" value="Genomic_DNA"/>
</dbReference>
<dbReference type="STRING" id="159449.B4N89_11360"/>
<keyword evidence="3" id="KW-1185">Reference proteome</keyword>
<dbReference type="Proteomes" id="UP000190037">
    <property type="component" value="Unassembled WGS sequence"/>
</dbReference>
<evidence type="ECO:0000313" key="2">
    <source>
        <dbReference type="EMBL" id="OPC81465.1"/>
    </source>
</evidence>
<feature type="region of interest" description="Disordered" evidence="1">
    <location>
        <begin position="96"/>
        <end position="138"/>
    </location>
</feature>
<dbReference type="OrthoDB" id="246789at2"/>
<organism evidence="2 3">
    <name type="scientific">Embleya scabrispora</name>
    <dbReference type="NCBI Taxonomy" id="159449"/>
    <lineage>
        <taxon>Bacteria</taxon>
        <taxon>Bacillati</taxon>
        <taxon>Actinomycetota</taxon>
        <taxon>Actinomycetes</taxon>
        <taxon>Kitasatosporales</taxon>
        <taxon>Streptomycetaceae</taxon>
        <taxon>Embleya</taxon>
    </lineage>
</organism>
<reference evidence="2 3" key="1">
    <citation type="submission" date="2017-03" db="EMBL/GenBank/DDBJ databases">
        <title>Draft genome sequence of Streptomyces scabrisporus NF3, endophyte isolated from Amphipterygium adstringens.</title>
        <authorList>
            <person name="Vazquez M."/>
            <person name="Ceapa C.D."/>
            <person name="Rodriguez Luna D."/>
            <person name="Sanchez Esquivel S."/>
        </authorList>
    </citation>
    <scope>NUCLEOTIDE SEQUENCE [LARGE SCALE GENOMIC DNA]</scope>
    <source>
        <strain evidence="2 3">NF3</strain>
    </source>
</reference>
<name>A0A1T3NXI5_9ACTN</name>
<evidence type="ECO:0008006" key="4">
    <source>
        <dbReference type="Google" id="ProtNLM"/>
    </source>
</evidence>